<evidence type="ECO:0000256" key="1">
    <source>
        <dbReference type="SAM" id="MobiDB-lite"/>
    </source>
</evidence>
<organism evidence="2 3">
    <name type="scientific">Phlebotomus papatasi</name>
    <name type="common">Sandfly</name>
    <dbReference type="NCBI Taxonomy" id="29031"/>
    <lineage>
        <taxon>Eukaryota</taxon>
        <taxon>Metazoa</taxon>
        <taxon>Ecdysozoa</taxon>
        <taxon>Arthropoda</taxon>
        <taxon>Hexapoda</taxon>
        <taxon>Insecta</taxon>
        <taxon>Pterygota</taxon>
        <taxon>Neoptera</taxon>
        <taxon>Endopterygota</taxon>
        <taxon>Diptera</taxon>
        <taxon>Nematocera</taxon>
        <taxon>Psychodoidea</taxon>
        <taxon>Psychodidae</taxon>
        <taxon>Phlebotomus</taxon>
        <taxon>Phlebotomus</taxon>
    </lineage>
</organism>
<sequence>MCSHTVAPSLSSAFSTDADRDSDRGLLWRSMSIVISIPRRILGILPIRDHRIFPCPNSSGGMGRNCGIV</sequence>
<feature type="region of interest" description="Disordered" evidence="1">
    <location>
        <begin position="1"/>
        <end position="22"/>
    </location>
</feature>
<feature type="compositionally biased region" description="Polar residues" evidence="1">
    <location>
        <begin position="1"/>
        <end position="15"/>
    </location>
</feature>
<dbReference type="VEuPathDB" id="VectorBase:PPAI003523"/>
<dbReference type="EnsemblMetazoa" id="PPAI003523-RA">
    <property type="protein sequence ID" value="PPAI003523-PA"/>
    <property type="gene ID" value="PPAI003523"/>
</dbReference>
<reference evidence="2" key="1">
    <citation type="submission" date="2022-08" db="UniProtKB">
        <authorList>
            <consortium name="EnsemblMetazoa"/>
        </authorList>
    </citation>
    <scope>IDENTIFICATION</scope>
    <source>
        <strain evidence="2">Israel</strain>
    </source>
</reference>
<dbReference type="Proteomes" id="UP000092462">
    <property type="component" value="Unassembled WGS sequence"/>
</dbReference>
<dbReference type="EMBL" id="AJVK01026973">
    <property type="status" value="NOT_ANNOTATED_CDS"/>
    <property type="molecule type" value="Genomic_DNA"/>
</dbReference>
<evidence type="ECO:0000313" key="2">
    <source>
        <dbReference type="EnsemblMetazoa" id="PPAI003523-PA"/>
    </source>
</evidence>
<proteinExistence type="predicted"/>
<name>A0A1B0D7K0_PHLPP</name>
<accession>A0A1B0D7K0</accession>
<dbReference type="AlphaFoldDB" id="A0A1B0D7K0"/>
<protein>
    <submittedName>
        <fullName evidence="2">Uncharacterized protein</fullName>
    </submittedName>
</protein>
<evidence type="ECO:0000313" key="3">
    <source>
        <dbReference type="Proteomes" id="UP000092462"/>
    </source>
</evidence>
<keyword evidence="3" id="KW-1185">Reference proteome</keyword>